<dbReference type="RefSeq" id="WP_008413720.1">
    <property type="nucleotide sequence ID" value="NC_014299.1"/>
</dbReference>
<evidence type="ECO:0000259" key="3">
    <source>
        <dbReference type="PROSITE" id="PS51186"/>
    </source>
</evidence>
<protein>
    <submittedName>
        <fullName evidence="4">GNAT family acetyltransferase</fullName>
    </submittedName>
</protein>
<evidence type="ECO:0000313" key="5">
    <source>
        <dbReference type="EMBL" id="ELY41755.1"/>
    </source>
</evidence>
<dbReference type="HOGENOM" id="CLU_118417_0_0_2"/>
<dbReference type="InterPro" id="IPR000182">
    <property type="entry name" value="GNAT_dom"/>
</dbReference>
<reference evidence="4 6" key="1">
    <citation type="journal article" date="2010" name="J. Bacteriol.">
        <title>Complete genome sequence of Halalkalicoccus jeotgali B3(T), an extremely halophilic archaeon.</title>
        <authorList>
            <person name="Roh S.W."/>
            <person name="Nam Y.D."/>
            <person name="Nam S.H."/>
            <person name="Choi S.H."/>
            <person name="Park H.S."/>
            <person name="Bae J.W."/>
        </authorList>
    </citation>
    <scope>NUCLEOTIDE SEQUENCE [LARGE SCALE GENOMIC DNA]</scope>
    <source>
        <strain evidence="4">B3</strain>
        <strain evidence="6">DSM 18796 / CECT 7217 / JCM 14584 / KCTC 4019 / B3</strain>
        <plasmid evidence="6">2</plasmid>
    </source>
</reference>
<accession>D8JCI2</accession>
<dbReference type="Proteomes" id="UP000011645">
    <property type="component" value="Unassembled WGS sequence"/>
</dbReference>
<dbReference type="CDD" id="cd04301">
    <property type="entry name" value="NAT_SF"/>
    <property type="match status" value="1"/>
</dbReference>
<dbReference type="EMBL" id="CP002064">
    <property type="protein sequence ID" value="ADJ17089.1"/>
    <property type="molecule type" value="Genomic_DNA"/>
</dbReference>
<dbReference type="Proteomes" id="UP000000390">
    <property type="component" value="Plasmid 2"/>
</dbReference>
<dbReference type="KEGG" id="hje:HacjB3_18748"/>
<evidence type="ECO:0000256" key="1">
    <source>
        <dbReference type="ARBA" id="ARBA00022679"/>
    </source>
</evidence>
<evidence type="ECO:0000256" key="2">
    <source>
        <dbReference type="ARBA" id="ARBA00023315"/>
    </source>
</evidence>
<dbReference type="GeneID" id="9421536"/>
<dbReference type="InterPro" id="IPR050832">
    <property type="entry name" value="Bact_Acetyltransf"/>
</dbReference>
<evidence type="ECO:0000313" key="7">
    <source>
        <dbReference type="Proteomes" id="UP000011645"/>
    </source>
</evidence>
<name>D8JCI2_HALJB</name>
<keyword evidence="1 5" id="KW-0808">Transferase</keyword>
<proteinExistence type="predicted"/>
<dbReference type="PATRIC" id="fig|795797.18.peg.3634"/>
<dbReference type="SUPFAM" id="SSF55729">
    <property type="entry name" value="Acyl-CoA N-acyltransferases (Nat)"/>
    <property type="match status" value="1"/>
</dbReference>
<organism evidence="4 6">
    <name type="scientific">Halalkalicoccus jeotgali (strain DSM 18796 / CECT 7217 / JCM 14584 / KCTC 4019 / B3)</name>
    <dbReference type="NCBI Taxonomy" id="795797"/>
    <lineage>
        <taxon>Archaea</taxon>
        <taxon>Methanobacteriati</taxon>
        <taxon>Methanobacteriota</taxon>
        <taxon>Stenosarchaea group</taxon>
        <taxon>Halobacteria</taxon>
        <taxon>Halobacteriales</taxon>
        <taxon>Halococcaceae</taxon>
        <taxon>Halalkalicoccus</taxon>
    </lineage>
</organism>
<dbReference type="PANTHER" id="PTHR43877">
    <property type="entry name" value="AMINOALKYLPHOSPHONATE N-ACETYLTRANSFERASE-RELATED-RELATED"/>
    <property type="match status" value="1"/>
</dbReference>
<dbReference type="PROSITE" id="PS51186">
    <property type="entry name" value="GNAT"/>
    <property type="match status" value="1"/>
</dbReference>
<gene>
    <name evidence="4" type="ordered locus">HacjB3_18748</name>
    <name evidence="5" type="ORF">C497_00670</name>
</gene>
<geneLocation type="plasmid" evidence="4 6">
    <name>2</name>
</geneLocation>
<dbReference type="EMBL" id="AOHV01000002">
    <property type="protein sequence ID" value="ELY41755.1"/>
    <property type="molecule type" value="Genomic_DNA"/>
</dbReference>
<keyword evidence="2" id="KW-0012">Acyltransferase</keyword>
<evidence type="ECO:0000313" key="6">
    <source>
        <dbReference type="Proteomes" id="UP000000390"/>
    </source>
</evidence>
<keyword evidence="7" id="KW-1185">Reference proteome</keyword>
<dbReference type="Gene3D" id="3.40.630.30">
    <property type="match status" value="1"/>
</dbReference>
<dbReference type="Pfam" id="PF00583">
    <property type="entry name" value="Acetyltransf_1"/>
    <property type="match status" value="1"/>
</dbReference>
<dbReference type="GO" id="GO:0016747">
    <property type="term" value="F:acyltransferase activity, transferring groups other than amino-acyl groups"/>
    <property type="evidence" value="ECO:0007669"/>
    <property type="project" value="InterPro"/>
</dbReference>
<sequence length="149" mass="17223">MTVSVESFPRDNLDEGVQLYRAVFNEPPWEDDWTDETARRRLSQIIETPGYRGYGASVRGELVGLVMGNLEQWYTGEHFYLKEMCVCPSQQRHGIGTTLIAHLIETLQKESVERVYLLTMQESPARAFYENNGFRLDEQMGMQSLQIEP</sequence>
<dbReference type="InterPro" id="IPR016181">
    <property type="entry name" value="Acyl_CoA_acyltransferase"/>
</dbReference>
<evidence type="ECO:0000313" key="4">
    <source>
        <dbReference type="EMBL" id="ADJ17089.1"/>
    </source>
</evidence>
<dbReference type="eggNOG" id="arCOG00826">
    <property type="taxonomic scope" value="Archaea"/>
</dbReference>
<dbReference type="OrthoDB" id="125295at2157"/>
<dbReference type="AlphaFoldDB" id="D8JCI2"/>
<keyword evidence="4" id="KW-0614">Plasmid</keyword>
<reference evidence="5 7" key="2">
    <citation type="journal article" date="2014" name="PLoS Genet.">
        <title>Phylogenetically driven sequencing of extremely halophilic archaea reveals strategies for static and dynamic osmo-response.</title>
        <authorList>
            <person name="Becker E.A."/>
            <person name="Seitzer P.M."/>
            <person name="Tritt A."/>
            <person name="Larsen D."/>
            <person name="Krusor M."/>
            <person name="Yao A.I."/>
            <person name="Wu D."/>
            <person name="Madern D."/>
            <person name="Eisen J.A."/>
            <person name="Darling A.E."/>
            <person name="Facciotti M.T."/>
        </authorList>
    </citation>
    <scope>NUCLEOTIDE SEQUENCE [LARGE SCALE GENOMIC DNA]</scope>
    <source>
        <strain evidence="5">B3</strain>
        <strain evidence="7">DSM 18796 / CECT 7217 / JCM 14584 / KCTC 4019 / B3</strain>
    </source>
</reference>
<feature type="domain" description="N-acetyltransferase" evidence="3">
    <location>
        <begin position="3"/>
        <end position="149"/>
    </location>
</feature>